<proteinExistence type="predicted"/>
<gene>
    <name evidence="2" type="ORF">V6575_03060</name>
</gene>
<keyword evidence="3" id="KW-1185">Reference proteome</keyword>
<name>A0ABU8TFY1_9HYPH</name>
<keyword evidence="1" id="KW-0175">Coiled coil</keyword>
<dbReference type="Proteomes" id="UP001385499">
    <property type="component" value="Unassembled WGS sequence"/>
</dbReference>
<protein>
    <submittedName>
        <fullName evidence="2">DUF4164 domain-containing protein</fullName>
    </submittedName>
</protein>
<evidence type="ECO:0000313" key="3">
    <source>
        <dbReference type="Proteomes" id="UP001385499"/>
    </source>
</evidence>
<sequence>MAEQGDANMGDVDAALQRLAKALGSLEVSVERRVHADRNLNVLQADLQRLGEDRSLLANDLDKAEARAGRLEGANKDVSRRLVSAMETIRSVLDAHEG</sequence>
<reference evidence="2 3" key="1">
    <citation type="submission" date="2024-02" db="EMBL/GenBank/DDBJ databases">
        <title>Roseibium algae sp. nov., isolated from marine alga (Grateloupia sp.), showing potential in myo-inositol conversion.</title>
        <authorList>
            <person name="Wang Y."/>
        </authorList>
    </citation>
    <scope>NUCLEOTIDE SEQUENCE [LARGE SCALE GENOMIC DNA]</scope>
    <source>
        <strain evidence="2 3">H3510</strain>
    </source>
</reference>
<evidence type="ECO:0000313" key="2">
    <source>
        <dbReference type="EMBL" id="MEJ8473054.1"/>
    </source>
</evidence>
<evidence type="ECO:0000256" key="1">
    <source>
        <dbReference type="SAM" id="Coils"/>
    </source>
</evidence>
<accession>A0ABU8TFY1</accession>
<organism evidence="2 3">
    <name type="scientific">Roseibium algae</name>
    <dbReference type="NCBI Taxonomy" id="3123038"/>
    <lineage>
        <taxon>Bacteria</taxon>
        <taxon>Pseudomonadati</taxon>
        <taxon>Pseudomonadota</taxon>
        <taxon>Alphaproteobacteria</taxon>
        <taxon>Hyphomicrobiales</taxon>
        <taxon>Stappiaceae</taxon>
        <taxon>Roseibium</taxon>
    </lineage>
</organism>
<dbReference type="RefSeq" id="WP_340272561.1">
    <property type="nucleotide sequence ID" value="NZ_JBAKIA010000001.1"/>
</dbReference>
<dbReference type="InterPro" id="IPR025310">
    <property type="entry name" value="DUF4164"/>
</dbReference>
<comment type="caution">
    <text evidence="2">The sequence shown here is derived from an EMBL/GenBank/DDBJ whole genome shotgun (WGS) entry which is preliminary data.</text>
</comment>
<feature type="coiled-coil region" evidence="1">
    <location>
        <begin position="47"/>
        <end position="81"/>
    </location>
</feature>
<dbReference type="Pfam" id="PF13747">
    <property type="entry name" value="DUF4164"/>
    <property type="match status" value="1"/>
</dbReference>
<dbReference type="EMBL" id="JBAKIA010000001">
    <property type="protein sequence ID" value="MEJ8473054.1"/>
    <property type="molecule type" value="Genomic_DNA"/>
</dbReference>